<dbReference type="Pfam" id="PF13432">
    <property type="entry name" value="TPR_16"/>
    <property type="match status" value="2"/>
</dbReference>
<dbReference type="Gene3D" id="1.10.510.10">
    <property type="entry name" value="Transferase(Phosphotransferase) domain 1"/>
    <property type="match status" value="2"/>
</dbReference>
<dbReference type="OrthoDB" id="6111975at2"/>
<accession>A0A432MKU6</accession>
<dbReference type="InterPro" id="IPR017441">
    <property type="entry name" value="Protein_kinase_ATP_BS"/>
</dbReference>
<protein>
    <submittedName>
        <fullName evidence="9">Serine/threonine-protein kinase</fullName>
    </submittedName>
</protein>
<keyword evidence="1" id="KW-0808">Transferase</keyword>
<comment type="caution">
    <text evidence="9">The sequence shown here is derived from an EMBL/GenBank/DDBJ whole genome shotgun (WGS) entry which is preliminary data.</text>
</comment>
<dbReference type="Gene3D" id="1.25.40.10">
    <property type="entry name" value="Tetratricopeptide repeat domain"/>
    <property type="match status" value="2"/>
</dbReference>
<keyword evidence="10" id="KW-1185">Reference proteome</keyword>
<dbReference type="SMART" id="SM00220">
    <property type="entry name" value="S_TKc"/>
    <property type="match status" value="1"/>
</dbReference>
<dbReference type="RefSeq" id="WP_126724942.1">
    <property type="nucleotide sequence ID" value="NZ_RYZH01000014.1"/>
</dbReference>
<dbReference type="PANTHER" id="PTHR43289:SF34">
    <property type="entry name" value="SERINE_THREONINE-PROTEIN KINASE YBDM-RELATED"/>
    <property type="match status" value="1"/>
</dbReference>
<keyword evidence="4 6" id="KW-0067">ATP-binding</keyword>
<evidence type="ECO:0000256" key="1">
    <source>
        <dbReference type="ARBA" id="ARBA00022679"/>
    </source>
</evidence>
<dbReference type="PROSITE" id="PS50005">
    <property type="entry name" value="TPR"/>
    <property type="match status" value="1"/>
</dbReference>
<dbReference type="SUPFAM" id="SSF56112">
    <property type="entry name" value="Protein kinase-like (PK-like)"/>
    <property type="match status" value="1"/>
</dbReference>
<dbReference type="GO" id="GO:0005524">
    <property type="term" value="F:ATP binding"/>
    <property type="evidence" value="ECO:0007669"/>
    <property type="project" value="UniProtKB-UniRule"/>
</dbReference>
<feature type="region of interest" description="Disordered" evidence="7">
    <location>
        <begin position="204"/>
        <end position="232"/>
    </location>
</feature>
<dbReference type="PROSITE" id="PS00108">
    <property type="entry name" value="PROTEIN_KINASE_ST"/>
    <property type="match status" value="1"/>
</dbReference>
<keyword evidence="5" id="KW-0802">TPR repeat</keyword>
<dbReference type="GO" id="GO:0004674">
    <property type="term" value="F:protein serine/threonine kinase activity"/>
    <property type="evidence" value="ECO:0007669"/>
    <property type="project" value="TreeGrafter"/>
</dbReference>
<dbReference type="InterPro" id="IPR011009">
    <property type="entry name" value="Kinase-like_dom_sf"/>
</dbReference>
<feature type="region of interest" description="Disordered" evidence="7">
    <location>
        <begin position="1"/>
        <end position="65"/>
    </location>
</feature>
<dbReference type="SMART" id="SM00028">
    <property type="entry name" value="TPR"/>
    <property type="match status" value="6"/>
</dbReference>
<reference evidence="9 10" key="2">
    <citation type="submission" date="2019-01" db="EMBL/GenBank/DDBJ databases">
        <title>Tautonia sociabilis, a novel thermotolerant planctomycete of Isosphaeraceae family, isolated from a 4000 m deep subterranean habitat.</title>
        <authorList>
            <person name="Kovaleva O.L."/>
            <person name="Elcheninov A.G."/>
            <person name="Van Heerden E."/>
            <person name="Toshchakov S.V."/>
            <person name="Novikov A."/>
            <person name="Bonch-Osmolovskaya E.A."/>
            <person name="Kublanov I.V."/>
        </authorList>
    </citation>
    <scope>NUCLEOTIDE SEQUENCE [LARGE SCALE GENOMIC DNA]</scope>
    <source>
        <strain evidence="9 10">GM2012</strain>
    </source>
</reference>
<dbReference type="EMBL" id="RYZH01000014">
    <property type="protein sequence ID" value="RUL88032.1"/>
    <property type="molecule type" value="Genomic_DNA"/>
</dbReference>
<evidence type="ECO:0000256" key="7">
    <source>
        <dbReference type="SAM" id="MobiDB-lite"/>
    </source>
</evidence>
<evidence type="ECO:0000313" key="9">
    <source>
        <dbReference type="EMBL" id="RUL88032.1"/>
    </source>
</evidence>
<evidence type="ECO:0000256" key="3">
    <source>
        <dbReference type="ARBA" id="ARBA00022777"/>
    </source>
</evidence>
<dbReference type="Pfam" id="PF00069">
    <property type="entry name" value="Pkinase"/>
    <property type="match status" value="1"/>
</dbReference>
<evidence type="ECO:0000256" key="6">
    <source>
        <dbReference type="PROSITE-ProRule" id="PRU10141"/>
    </source>
</evidence>
<feature type="repeat" description="TPR" evidence="5">
    <location>
        <begin position="765"/>
        <end position="798"/>
    </location>
</feature>
<evidence type="ECO:0000256" key="5">
    <source>
        <dbReference type="PROSITE-ProRule" id="PRU00339"/>
    </source>
</evidence>
<dbReference type="AlphaFoldDB" id="A0A432MKU6"/>
<organism evidence="9 10">
    <name type="scientific">Tautonia sociabilis</name>
    <dbReference type="NCBI Taxonomy" id="2080755"/>
    <lineage>
        <taxon>Bacteria</taxon>
        <taxon>Pseudomonadati</taxon>
        <taxon>Planctomycetota</taxon>
        <taxon>Planctomycetia</taxon>
        <taxon>Isosphaerales</taxon>
        <taxon>Isosphaeraceae</taxon>
        <taxon>Tautonia</taxon>
    </lineage>
</organism>
<feature type="domain" description="Protein kinase" evidence="8">
    <location>
        <begin position="105"/>
        <end position="480"/>
    </location>
</feature>
<feature type="binding site" evidence="6">
    <location>
        <position position="135"/>
    </location>
    <ligand>
        <name>ATP</name>
        <dbReference type="ChEBI" id="CHEBI:30616"/>
    </ligand>
</feature>
<keyword evidence="3 9" id="KW-0418">Kinase</keyword>
<reference evidence="9 10" key="1">
    <citation type="submission" date="2018-12" db="EMBL/GenBank/DDBJ databases">
        <authorList>
            <person name="Toschakov S.V."/>
        </authorList>
    </citation>
    <scope>NUCLEOTIDE SEQUENCE [LARGE SCALE GENOMIC DNA]</scope>
    <source>
        <strain evidence="9 10">GM2012</strain>
    </source>
</reference>
<dbReference type="PANTHER" id="PTHR43289">
    <property type="entry name" value="MITOGEN-ACTIVATED PROTEIN KINASE KINASE KINASE 20-RELATED"/>
    <property type="match status" value="1"/>
</dbReference>
<evidence type="ECO:0000313" key="10">
    <source>
        <dbReference type="Proteomes" id="UP000280296"/>
    </source>
</evidence>
<evidence type="ECO:0000259" key="8">
    <source>
        <dbReference type="PROSITE" id="PS50011"/>
    </source>
</evidence>
<proteinExistence type="predicted"/>
<evidence type="ECO:0000256" key="2">
    <source>
        <dbReference type="ARBA" id="ARBA00022741"/>
    </source>
</evidence>
<dbReference type="PROSITE" id="PS00107">
    <property type="entry name" value="PROTEIN_KINASE_ATP"/>
    <property type="match status" value="1"/>
</dbReference>
<dbReference type="Proteomes" id="UP000280296">
    <property type="component" value="Unassembled WGS sequence"/>
</dbReference>
<dbReference type="InterPro" id="IPR000719">
    <property type="entry name" value="Prot_kinase_dom"/>
</dbReference>
<dbReference type="InterPro" id="IPR019734">
    <property type="entry name" value="TPR_rpt"/>
</dbReference>
<name>A0A432MKU6_9BACT</name>
<dbReference type="InterPro" id="IPR011990">
    <property type="entry name" value="TPR-like_helical_dom_sf"/>
</dbReference>
<keyword evidence="2 6" id="KW-0547">Nucleotide-binding</keyword>
<dbReference type="InterPro" id="IPR008271">
    <property type="entry name" value="Ser/Thr_kinase_AS"/>
</dbReference>
<gene>
    <name evidence="9" type="ORF">TsocGM_08800</name>
</gene>
<evidence type="ECO:0000256" key="4">
    <source>
        <dbReference type="ARBA" id="ARBA00022840"/>
    </source>
</evidence>
<dbReference type="SUPFAM" id="SSF48452">
    <property type="entry name" value="TPR-like"/>
    <property type="match status" value="2"/>
</dbReference>
<sequence length="1029" mass="111304">MIDLGSGSKDGWAGSDLRFWDLPTDPQSRGCSLPPAPPPRSTRPSTVEGNEPPTPGGPDDLDFSLHLLDASPSAEPIDLSLSVPLTASRPTEPRFPAPGEEIAGFRVVRELGRGAFARVFLAEQLDLADRQVALKVSAHPVVDESQLLARLQHSHIMPIHSVHSDRASGMHLICMPYLGGANLAQVLEAAGAVSGAESPSTGGSLVAALDQVGGPPPSLPASGKGGRRSSQALASFVQATAASKDQPPASQASPSIVRSTLARCWAQLAGWRLVGEPDDAPADDPDHAQPARRFLRHASYIQASAWIAARLAEALEHAHNRGLLHRDLKPSNVLITADGTPMLLDFNLSAVVTPGEAGSRARIGGTLPYMSPEHLDAFHPTGTTPPEAVDERSDLYSLGLILFEMVAGRHPFQEPPDGPPMAQILDQMIAERRAGAPSARAANPEVPWSLDAILLKCLDPEPDRRYQSAAELAEDLRRFLEDRPLRTAREPSLKELASKFLRRNPQLTSSSSVALVSLALICGIGALLWAIRDRLEAADARLELRDFEADFTRCQLLLNTSSDFEGLADGRQLSRGLDRAREALARYQIDTLGDRWNEGPKVRSLAGADRMRLAEQIAELLMLQARASVLAARDGPENVYAATLFWALERLELAERIDPRPPSTLFAERASYAAALGLADRAERDRERSLHMPPETARDYYLRGTSALAAGRPDLAEQELDLAIGIAPRRFWSWFALGLCHFEQRRYAAAASDFAACTLLDPSSAWAHANRGLALALDGRIAEARRAYDRAVAIDPDLIPARINRALACLELDDPRQAAADLNHAVRSSGRRDPVLLASWGEALARSGRRDEAERRFAQALAGRPNDPVLLVARGFVRIEHDPLGARSDFQRALRSDPSSPRARLGLALLCRAEDPAAALSLLDEALEADPRLLDAIQLRALVRARLGLRSALSDVDALRRAPTPHRLYNAAAALSLLSRSTSDPSLATDALDLLRRALDSGIDPSLPRSDPDFDPLRPLPAFRSLVGP</sequence>
<dbReference type="CDD" id="cd14014">
    <property type="entry name" value="STKc_PknB_like"/>
    <property type="match status" value="1"/>
</dbReference>
<dbReference type="PROSITE" id="PS50011">
    <property type="entry name" value="PROTEIN_KINASE_DOM"/>
    <property type="match status" value="1"/>
</dbReference>